<feature type="transmembrane region" description="Helical" evidence="3">
    <location>
        <begin position="68"/>
        <end position="87"/>
    </location>
</feature>
<evidence type="ECO:0000256" key="3">
    <source>
        <dbReference type="SAM" id="Phobius"/>
    </source>
</evidence>
<proteinExistence type="predicted"/>
<keyword evidence="3" id="KW-0812">Transmembrane</keyword>
<dbReference type="Proteomes" id="UP000095255">
    <property type="component" value="Unassembled WGS sequence"/>
</dbReference>
<evidence type="ECO:0000313" key="6">
    <source>
        <dbReference type="Proteomes" id="UP000095255"/>
    </source>
</evidence>
<feature type="domain" description="Histidine kinase" evidence="4">
    <location>
        <begin position="233"/>
        <end position="444"/>
    </location>
</feature>
<organism evidence="5 6">
    <name type="scientific">Desulfuribacillus stibiiarsenatis</name>
    <dbReference type="NCBI Taxonomy" id="1390249"/>
    <lineage>
        <taxon>Bacteria</taxon>
        <taxon>Bacillati</taxon>
        <taxon>Bacillota</taxon>
        <taxon>Desulfuribacillia</taxon>
        <taxon>Desulfuribacillales</taxon>
        <taxon>Desulfuribacillaceae</taxon>
        <taxon>Desulfuribacillus</taxon>
    </lineage>
</organism>
<feature type="transmembrane region" description="Helical" evidence="3">
    <location>
        <begin position="6"/>
        <end position="23"/>
    </location>
</feature>
<keyword evidence="1" id="KW-0418">Kinase</keyword>
<evidence type="ECO:0000256" key="1">
    <source>
        <dbReference type="ARBA" id="ARBA00022777"/>
    </source>
</evidence>
<keyword evidence="3" id="KW-0472">Membrane</keyword>
<keyword evidence="1" id="KW-0808">Transferase</keyword>
<keyword evidence="3" id="KW-1133">Transmembrane helix</keyword>
<feature type="transmembrane region" description="Helical" evidence="3">
    <location>
        <begin position="160"/>
        <end position="179"/>
    </location>
</feature>
<gene>
    <name evidence="5" type="ORF">BHU72_04425</name>
</gene>
<feature type="transmembrane region" description="Helical" evidence="3">
    <location>
        <begin position="107"/>
        <end position="123"/>
    </location>
</feature>
<dbReference type="InterPro" id="IPR036890">
    <property type="entry name" value="HATPase_C_sf"/>
</dbReference>
<reference evidence="5 6" key="1">
    <citation type="submission" date="2016-09" db="EMBL/GenBank/DDBJ databases">
        <title>Desulfuribacillus arsenicus sp. nov., an obligately anaerobic, dissimilatory arsenic- and antimonate-reducing bacterium isolated from anoxic sediments.</title>
        <authorList>
            <person name="Abin C.A."/>
            <person name="Hollibaugh J.T."/>
        </authorList>
    </citation>
    <scope>NUCLEOTIDE SEQUENCE [LARGE SCALE GENOMIC DNA]</scope>
    <source>
        <strain evidence="5 6">MLFW-2</strain>
    </source>
</reference>
<dbReference type="GO" id="GO:0000160">
    <property type="term" value="P:phosphorelay signal transduction system"/>
    <property type="evidence" value="ECO:0007669"/>
    <property type="project" value="UniProtKB-KW"/>
</dbReference>
<dbReference type="Gene3D" id="3.30.565.10">
    <property type="entry name" value="Histidine kinase-like ATPase, C-terminal domain"/>
    <property type="match status" value="1"/>
</dbReference>
<protein>
    <recommendedName>
        <fullName evidence="4">Histidine kinase domain-containing protein</fullName>
    </recommendedName>
</protein>
<dbReference type="SUPFAM" id="SSF55874">
    <property type="entry name" value="ATPase domain of HSP90 chaperone/DNA topoisomerase II/histidine kinase"/>
    <property type="match status" value="1"/>
</dbReference>
<evidence type="ECO:0000259" key="4">
    <source>
        <dbReference type="PROSITE" id="PS50109"/>
    </source>
</evidence>
<dbReference type="InterPro" id="IPR005467">
    <property type="entry name" value="His_kinase_dom"/>
</dbReference>
<dbReference type="STRING" id="1390249.BHU72_04425"/>
<feature type="transmembrane region" description="Helical" evidence="3">
    <location>
        <begin position="30"/>
        <end position="48"/>
    </location>
</feature>
<keyword evidence="6" id="KW-1185">Reference proteome</keyword>
<accession>A0A1E5L5K8</accession>
<sequence length="457" mass="53509">MINIFILLISLNIIPVFIGYYLLRLYSRNRLILSIQLLIFLFACWQMARAVSDYNFMLSNGLLFSRIISNAGLLLTAPTISLIIYFIIAETSSKHLLILGVKRFVQAHYYWAFIVFINTFALTDKNIQLLFVAHFLVHILVAIILIVVVKYLNNFYLKELLSPFSYGILAYTFIEIFAYQRLSEYLIAIMSSIVFTLFLVFAVLMAYERTNRDYKNFLSKFFVDNSLNLYSTEFMHEIKNNLGVIKGFSDLINRSCKTIEVAGVNHIPLFVQEINTAVDNMDGFIKEFKDYANTKENNLREEDIRQLIEKVYYQFYNRGNVRITINSDTKIFAWVNRFFLKQILFNIIKNAAEEAGRQDLSFCEINFSLYYRERYTYIDIFDSCNQIKKEYAEDILKIFKSSKEDGFRIGLVASKKLAIYQFGNLTIEEVNGNNIIRLIFRRSDIGEMEIENIHNGR</sequence>
<keyword evidence="2" id="KW-0902">Two-component regulatory system</keyword>
<dbReference type="GO" id="GO:0016301">
    <property type="term" value="F:kinase activity"/>
    <property type="evidence" value="ECO:0007669"/>
    <property type="project" value="UniProtKB-KW"/>
</dbReference>
<feature type="transmembrane region" description="Helical" evidence="3">
    <location>
        <begin position="129"/>
        <end position="148"/>
    </location>
</feature>
<feature type="transmembrane region" description="Helical" evidence="3">
    <location>
        <begin position="185"/>
        <end position="207"/>
    </location>
</feature>
<name>A0A1E5L5K8_9FIRM</name>
<dbReference type="AlphaFoldDB" id="A0A1E5L5K8"/>
<evidence type="ECO:0000313" key="5">
    <source>
        <dbReference type="EMBL" id="OEH85344.1"/>
    </source>
</evidence>
<dbReference type="EMBL" id="MJAT01000022">
    <property type="protein sequence ID" value="OEH85344.1"/>
    <property type="molecule type" value="Genomic_DNA"/>
</dbReference>
<comment type="caution">
    <text evidence="5">The sequence shown here is derived from an EMBL/GenBank/DDBJ whole genome shotgun (WGS) entry which is preliminary data.</text>
</comment>
<evidence type="ECO:0000256" key="2">
    <source>
        <dbReference type="ARBA" id="ARBA00023012"/>
    </source>
</evidence>
<dbReference type="PROSITE" id="PS50109">
    <property type="entry name" value="HIS_KIN"/>
    <property type="match status" value="1"/>
</dbReference>